<evidence type="ECO:0000313" key="2">
    <source>
        <dbReference type="Proteomes" id="UP000702209"/>
    </source>
</evidence>
<dbReference type="RefSeq" id="WP_195132392.1">
    <property type="nucleotide sequence ID" value="NZ_JADLQX010000024.1"/>
</dbReference>
<evidence type="ECO:0000313" key="1">
    <source>
        <dbReference type="EMBL" id="MBF6301165.1"/>
    </source>
</evidence>
<reference evidence="1 2" key="1">
    <citation type="submission" date="2020-10" db="EMBL/GenBank/DDBJ databases">
        <title>Identification of Nocardia species via Next-generation sequencing and recognition of intraspecies genetic diversity.</title>
        <authorList>
            <person name="Li P."/>
            <person name="Li P."/>
            <person name="Lu B."/>
        </authorList>
    </citation>
    <scope>NUCLEOTIDE SEQUENCE [LARGE SCALE GENOMIC DNA]</scope>
    <source>
        <strain evidence="1 2">BJ06-0157</strain>
    </source>
</reference>
<gene>
    <name evidence="1" type="ORF">IU459_27005</name>
</gene>
<accession>A0ABS0CX42</accession>
<name>A0ABS0CX42_9NOCA</name>
<proteinExistence type="predicted"/>
<protein>
    <submittedName>
        <fullName evidence="1">Uncharacterized protein</fullName>
    </submittedName>
</protein>
<comment type="caution">
    <text evidence="1">The sequence shown here is derived from an EMBL/GenBank/DDBJ whole genome shotgun (WGS) entry which is preliminary data.</text>
</comment>
<dbReference type="EMBL" id="JADLQX010000024">
    <property type="protein sequence ID" value="MBF6301165.1"/>
    <property type="molecule type" value="Genomic_DNA"/>
</dbReference>
<organism evidence="1 2">
    <name type="scientific">Nocardia amamiensis</name>
    <dbReference type="NCBI Taxonomy" id="404578"/>
    <lineage>
        <taxon>Bacteria</taxon>
        <taxon>Bacillati</taxon>
        <taxon>Actinomycetota</taxon>
        <taxon>Actinomycetes</taxon>
        <taxon>Mycobacteriales</taxon>
        <taxon>Nocardiaceae</taxon>
        <taxon>Nocardia</taxon>
    </lineage>
</organism>
<sequence>MLWDWLDRLKTHPGGAYRSALLQDPDVVEQLAAADDAPAADVPLEGFDRLDGWAADILDRLTQIVYATLRADIATAPTTPRPTLPHITRRAEYKRQRDRAFELQLIPGGE</sequence>
<keyword evidence="2" id="KW-1185">Reference proteome</keyword>
<dbReference type="Proteomes" id="UP000702209">
    <property type="component" value="Unassembled WGS sequence"/>
</dbReference>